<dbReference type="CDD" id="cd03254">
    <property type="entry name" value="ABCC_Glucan_exporter_like"/>
    <property type="match status" value="1"/>
</dbReference>
<dbReference type="InterPro" id="IPR036640">
    <property type="entry name" value="ABC1_TM_sf"/>
</dbReference>
<feature type="transmembrane region" description="Helical" evidence="8">
    <location>
        <begin position="43"/>
        <end position="64"/>
    </location>
</feature>
<evidence type="ECO:0000256" key="3">
    <source>
        <dbReference type="ARBA" id="ARBA00022741"/>
    </source>
</evidence>
<keyword evidence="5 8" id="KW-1133">Transmembrane helix</keyword>
<dbReference type="SUPFAM" id="SSF52540">
    <property type="entry name" value="P-loop containing nucleoside triphosphate hydrolases"/>
    <property type="match status" value="1"/>
</dbReference>
<evidence type="ECO:0000313" key="11">
    <source>
        <dbReference type="EMBL" id="MFC0686664.1"/>
    </source>
</evidence>
<dbReference type="PANTHER" id="PTHR43394:SF1">
    <property type="entry name" value="ATP-BINDING CASSETTE SUB-FAMILY B MEMBER 10, MITOCHONDRIAL"/>
    <property type="match status" value="1"/>
</dbReference>
<protein>
    <submittedName>
        <fullName evidence="11">ABC transporter ATP-binding protein</fullName>
    </submittedName>
</protein>
<comment type="caution">
    <text evidence="11">The sequence shown here is derived from an EMBL/GenBank/DDBJ whole genome shotgun (WGS) entry which is preliminary data.</text>
</comment>
<evidence type="ECO:0000256" key="4">
    <source>
        <dbReference type="ARBA" id="ARBA00022840"/>
    </source>
</evidence>
<evidence type="ECO:0000256" key="2">
    <source>
        <dbReference type="ARBA" id="ARBA00022692"/>
    </source>
</evidence>
<gene>
    <name evidence="11" type="ORF">ACFFF8_18930</name>
</gene>
<sequence>MPPPDNKRVLSDIEIEEMLARKALDRSMFHRLVPLLGPVRGQVAAVFALETLLVGIVFARPWFIGQLLDHGLVKGAQGWTLDERLLTWLSIGLAVTWLARFLFAGLSSYLAGAAALTVLNTLRVRIFEHIQALSVGYFDRTKAGRILSRADRDVDALEALLVQGPPDMLSAILRFVGAALMLWIMSPLLLLGLASVVPFLVVGTWLFKRVSQKSWAVVAENRSRFTSHLVETVSGVRMIQQLVREEPNRKRYRELLSDFDGALVRGNMRSGWFAPLSGLLNAAGMAMILLVGSYGLLEGQITLGQLAQSLFYVMLFLGPLQDLNDLFERYASGSASAQRVFLLLDTRPEILDVEMPVAVPALRGDVEFRSVSFSYAPGTLPQVLHDLSLHIHAGEVVAVVGATGHGKSTLVQLLTRFYEAQSGQVLIDGIDVKQMRQSELRRHVGVVLQDNVLFSGTVLDNLRQARPDAQDAELIEAARALDADEVLGRLAYGYHTQVGALGANLSHGQRQLVCLVRAYLTDPAVLVLDEATSAVDVHTERMIQRALRRLCEGRTAIIIAHRLATIRDADRIAVIRDGEVVEIGSHGELTEIGGAYARLYEAYQRQSGDLIDSAPEPAGEQMGDPAGNSDPALSAAS</sequence>
<evidence type="ECO:0000313" key="12">
    <source>
        <dbReference type="Proteomes" id="UP001589858"/>
    </source>
</evidence>
<evidence type="ECO:0000259" key="9">
    <source>
        <dbReference type="PROSITE" id="PS50893"/>
    </source>
</evidence>
<evidence type="ECO:0000259" key="10">
    <source>
        <dbReference type="PROSITE" id="PS50929"/>
    </source>
</evidence>
<keyword evidence="4 11" id="KW-0067">ATP-binding</keyword>
<dbReference type="SUPFAM" id="SSF90123">
    <property type="entry name" value="ABC transporter transmembrane region"/>
    <property type="match status" value="1"/>
</dbReference>
<dbReference type="InterPro" id="IPR027417">
    <property type="entry name" value="P-loop_NTPase"/>
</dbReference>
<evidence type="ECO:0000256" key="5">
    <source>
        <dbReference type="ARBA" id="ARBA00022989"/>
    </source>
</evidence>
<keyword evidence="3" id="KW-0547">Nucleotide-binding</keyword>
<dbReference type="Gene3D" id="1.20.1560.10">
    <property type="entry name" value="ABC transporter type 1, transmembrane domain"/>
    <property type="match status" value="1"/>
</dbReference>
<keyword evidence="6 8" id="KW-0472">Membrane</keyword>
<dbReference type="Pfam" id="PF00664">
    <property type="entry name" value="ABC_membrane"/>
    <property type="match status" value="1"/>
</dbReference>
<dbReference type="SMART" id="SM00382">
    <property type="entry name" value="AAA"/>
    <property type="match status" value="1"/>
</dbReference>
<dbReference type="PROSITE" id="PS00211">
    <property type="entry name" value="ABC_TRANSPORTER_1"/>
    <property type="match status" value="1"/>
</dbReference>
<dbReference type="InterPro" id="IPR039421">
    <property type="entry name" value="Type_1_exporter"/>
</dbReference>
<dbReference type="Pfam" id="PF00005">
    <property type="entry name" value="ABC_tran"/>
    <property type="match status" value="1"/>
</dbReference>
<feature type="region of interest" description="Disordered" evidence="7">
    <location>
        <begin position="610"/>
        <end position="637"/>
    </location>
</feature>
<feature type="transmembrane region" description="Helical" evidence="8">
    <location>
        <begin position="272"/>
        <end position="297"/>
    </location>
</feature>
<dbReference type="InterPro" id="IPR003593">
    <property type="entry name" value="AAA+_ATPase"/>
</dbReference>
<evidence type="ECO:0000256" key="1">
    <source>
        <dbReference type="ARBA" id="ARBA00004651"/>
    </source>
</evidence>
<feature type="transmembrane region" description="Helical" evidence="8">
    <location>
        <begin position="175"/>
        <end position="207"/>
    </location>
</feature>
<dbReference type="InterPro" id="IPR011527">
    <property type="entry name" value="ABC1_TM_dom"/>
</dbReference>
<proteinExistence type="predicted"/>
<organism evidence="11 12">
    <name type="scientific">Novosphingobium clariflavum</name>
    <dbReference type="NCBI Taxonomy" id="2029884"/>
    <lineage>
        <taxon>Bacteria</taxon>
        <taxon>Pseudomonadati</taxon>
        <taxon>Pseudomonadota</taxon>
        <taxon>Alphaproteobacteria</taxon>
        <taxon>Sphingomonadales</taxon>
        <taxon>Sphingomonadaceae</taxon>
        <taxon>Novosphingobium</taxon>
    </lineage>
</organism>
<evidence type="ECO:0000256" key="6">
    <source>
        <dbReference type="ARBA" id="ARBA00023136"/>
    </source>
</evidence>
<dbReference type="InterPro" id="IPR003439">
    <property type="entry name" value="ABC_transporter-like_ATP-bd"/>
</dbReference>
<dbReference type="Gene3D" id="3.40.50.300">
    <property type="entry name" value="P-loop containing nucleotide triphosphate hydrolases"/>
    <property type="match status" value="1"/>
</dbReference>
<reference evidence="11 12" key="1">
    <citation type="submission" date="2024-09" db="EMBL/GenBank/DDBJ databases">
        <authorList>
            <person name="Sun Q."/>
            <person name="Mori K."/>
        </authorList>
    </citation>
    <scope>NUCLEOTIDE SEQUENCE [LARGE SCALE GENOMIC DNA]</scope>
    <source>
        <strain evidence="11 12">CICC 11035S</strain>
    </source>
</reference>
<keyword evidence="2 8" id="KW-0812">Transmembrane</keyword>
<dbReference type="InterPro" id="IPR017871">
    <property type="entry name" value="ABC_transporter-like_CS"/>
</dbReference>
<dbReference type="EMBL" id="JBHLTM010000075">
    <property type="protein sequence ID" value="MFC0686664.1"/>
    <property type="molecule type" value="Genomic_DNA"/>
</dbReference>
<dbReference type="GO" id="GO:0005524">
    <property type="term" value="F:ATP binding"/>
    <property type="evidence" value="ECO:0007669"/>
    <property type="project" value="UniProtKB-KW"/>
</dbReference>
<accession>A0ABV6SCW1</accession>
<feature type="transmembrane region" description="Helical" evidence="8">
    <location>
        <begin position="85"/>
        <end position="103"/>
    </location>
</feature>
<feature type="domain" description="ABC transporter" evidence="9">
    <location>
        <begin position="366"/>
        <end position="602"/>
    </location>
</feature>
<dbReference type="PROSITE" id="PS50893">
    <property type="entry name" value="ABC_TRANSPORTER_2"/>
    <property type="match status" value="1"/>
</dbReference>
<keyword evidence="12" id="KW-1185">Reference proteome</keyword>
<comment type="subcellular location">
    <subcellularLocation>
        <location evidence="1">Cell membrane</location>
        <topology evidence="1">Multi-pass membrane protein</topology>
    </subcellularLocation>
</comment>
<evidence type="ECO:0000256" key="8">
    <source>
        <dbReference type="SAM" id="Phobius"/>
    </source>
</evidence>
<dbReference type="CDD" id="cd07346">
    <property type="entry name" value="ABC_6TM_exporters"/>
    <property type="match status" value="1"/>
</dbReference>
<feature type="domain" description="ABC transmembrane type-1" evidence="10">
    <location>
        <begin position="44"/>
        <end position="332"/>
    </location>
</feature>
<name>A0ABV6SCW1_9SPHN</name>
<dbReference type="PANTHER" id="PTHR43394">
    <property type="entry name" value="ATP-DEPENDENT PERMEASE MDL1, MITOCHONDRIAL"/>
    <property type="match status" value="1"/>
</dbReference>
<dbReference type="RefSeq" id="WP_267218468.1">
    <property type="nucleotide sequence ID" value="NZ_JAPCWC010000001.1"/>
</dbReference>
<dbReference type="Proteomes" id="UP001589858">
    <property type="component" value="Unassembled WGS sequence"/>
</dbReference>
<dbReference type="PROSITE" id="PS50929">
    <property type="entry name" value="ABC_TM1F"/>
    <property type="match status" value="1"/>
</dbReference>
<evidence type="ECO:0000256" key="7">
    <source>
        <dbReference type="SAM" id="MobiDB-lite"/>
    </source>
</evidence>